<dbReference type="Gene3D" id="3.40.50.300">
    <property type="entry name" value="P-loop containing nucleotide triphosphate hydrolases"/>
    <property type="match status" value="1"/>
</dbReference>
<gene>
    <name evidence="1" type="ORF">LCGC14_2231280</name>
</gene>
<dbReference type="EMBL" id="LAZR01030023">
    <property type="protein sequence ID" value="KKL57848.1"/>
    <property type="molecule type" value="Genomic_DNA"/>
</dbReference>
<dbReference type="AlphaFoldDB" id="A0A0F9D822"/>
<organism evidence="1">
    <name type="scientific">marine sediment metagenome</name>
    <dbReference type="NCBI Taxonomy" id="412755"/>
    <lineage>
        <taxon>unclassified sequences</taxon>
        <taxon>metagenomes</taxon>
        <taxon>ecological metagenomes</taxon>
    </lineage>
</organism>
<dbReference type="SUPFAM" id="SSF52540">
    <property type="entry name" value="P-loop containing nucleoside triphosphate hydrolases"/>
    <property type="match status" value="1"/>
</dbReference>
<reference evidence="1" key="1">
    <citation type="journal article" date="2015" name="Nature">
        <title>Complex archaea that bridge the gap between prokaryotes and eukaryotes.</title>
        <authorList>
            <person name="Spang A."/>
            <person name="Saw J.H."/>
            <person name="Jorgensen S.L."/>
            <person name="Zaremba-Niedzwiedzka K."/>
            <person name="Martijn J."/>
            <person name="Lind A.E."/>
            <person name="van Eijk R."/>
            <person name="Schleper C."/>
            <person name="Guy L."/>
            <person name="Ettema T.J."/>
        </authorList>
    </citation>
    <scope>NUCLEOTIDE SEQUENCE</scope>
</reference>
<dbReference type="InterPro" id="IPR027417">
    <property type="entry name" value="P-loop_NTPase"/>
</dbReference>
<name>A0A0F9D822_9ZZZZ</name>
<accession>A0A0F9D822</accession>
<comment type="caution">
    <text evidence="1">The sequence shown here is derived from an EMBL/GenBank/DDBJ whole genome shotgun (WGS) entry which is preliminary data.</text>
</comment>
<protein>
    <submittedName>
        <fullName evidence="1">Uncharacterized protein</fullName>
    </submittedName>
</protein>
<sequence>MSKLTQQDLDMWVDGTEGVFSLDEAMKELNLEREDRRVLRVYLSRLVKRGILENVGNRMGHYRLIQTEWEPINIFGKSKFHDLVFPVPIQKYVRLGRGGMCLVAGEKDAGKTGFLLNIAMRNAARLKQLGQTIRYFETGETGPDLMRERLLEMNPTLTSLPFELLRLDGEPEDTVRRYPNDITIIDYIEAPEEAWRIKGSLTRLSKGLAGGEGGALIALQKPKGRDDAYGGQGVKDKAQIYLALESKNGSGWWKCRIVTAKSRVQTMIDPVGKEWKYHIKALGTEFADMDPNDWVDQDRPARVEF</sequence>
<proteinExistence type="predicted"/>
<evidence type="ECO:0000313" key="1">
    <source>
        <dbReference type="EMBL" id="KKL57848.1"/>
    </source>
</evidence>